<evidence type="ECO:0000256" key="7">
    <source>
        <dbReference type="ARBA" id="ARBA00023098"/>
    </source>
</evidence>
<dbReference type="FunFam" id="2.160.10.10:FF:000003">
    <property type="entry name" value="Acyl-[acyl-carrier-protein]--UDP-N-acetylglucosamine O-acyltransferase"/>
    <property type="match status" value="1"/>
</dbReference>
<evidence type="ECO:0000313" key="13">
    <source>
        <dbReference type="Proteomes" id="UP001150830"/>
    </source>
</evidence>
<dbReference type="SUPFAM" id="SSF51161">
    <property type="entry name" value="Trimeric LpxA-like enzymes"/>
    <property type="match status" value="1"/>
</dbReference>
<comment type="function">
    <text evidence="9 10">Involved in the biosynthesis of lipid A, a phosphorylated glycolipid that anchors the lipopolysaccharide to the outer membrane of the cell.</text>
</comment>
<keyword evidence="5 10" id="KW-0808">Transferase</keyword>
<dbReference type="GO" id="GO:0005737">
    <property type="term" value="C:cytoplasm"/>
    <property type="evidence" value="ECO:0007669"/>
    <property type="project" value="UniProtKB-SubCell"/>
</dbReference>
<evidence type="ECO:0000256" key="10">
    <source>
        <dbReference type="HAMAP-Rule" id="MF_00387"/>
    </source>
</evidence>
<dbReference type="NCBIfam" id="TIGR01852">
    <property type="entry name" value="lipid_A_lpxA"/>
    <property type="match status" value="1"/>
</dbReference>
<comment type="caution">
    <text evidence="12">The sequence shown here is derived from an EMBL/GenBank/DDBJ whole genome shotgun (WGS) entry which is preliminary data.</text>
</comment>
<dbReference type="CDD" id="cd03351">
    <property type="entry name" value="LbH_UDP-GlcNAc_AT"/>
    <property type="match status" value="1"/>
</dbReference>
<dbReference type="PANTHER" id="PTHR43480:SF1">
    <property type="entry name" value="ACYL-[ACYL-CARRIER-PROTEIN]--UDP-N-ACETYLGLUCOSAMINE O-ACYLTRANSFERASE, MITOCHONDRIAL-RELATED"/>
    <property type="match status" value="1"/>
</dbReference>
<dbReference type="Proteomes" id="UP001150830">
    <property type="component" value="Unassembled WGS sequence"/>
</dbReference>
<keyword evidence="8 10" id="KW-0012">Acyltransferase</keyword>
<evidence type="ECO:0000256" key="5">
    <source>
        <dbReference type="ARBA" id="ARBA00022679"/>
    </source>
</evidence>
<name>A0A9X3IRR0_9GAMM</name>
<evidence type="ECO:0000256" key="3">
    <source>
        <dbReference type="ARBA" id="ARBA00022516"/>
    </source>
</evidence>
<keyword evidence="3 10" id="KW-0444">Lipid biosynthesis</keyword>
<dbReference type="EC" id="2.3.1.129" evidence="10"/>
<evidence type="ECO:0000256" key="1">
    <source>
        <dbReference type="ARBA" id="ARBA00004496"/>
    </source>
</evidence>
<keyword evidence="13" id="KW-1185">Reference proteome</keyword>
<dbReference type="NCBIfam" id="NF003657">
    <property type="entry name" value="PRK05289.1"/>
    <property type="match status" value="1"/>
</dbReference>
<protein>
    <recommendedName>
        <fullName evidence="10">Acyl-[acyl-carrier-protein]--UDP-N-acetylglucosamine O-acyltransferase</fullName>
        <shortName evidence="10">UDP-N-acetylglucosamine acyltransferase</shortName>
        <ecNumber evidence="10">2.3.1.129</ecNumber>
    </recommendedName>
</protein>
<dbReference type="EMBL" id="JAPNOA010000012">
    <property type="protein sequence ID" value="MCY0964104.1"/>
    <property type="molecule type" value="Genomic_DNA"/>
</dbReference>
<evidence type="ECO:0000313" key="12">
    <source>
        <dbReference type="EMBL" id="MCY0964104.1"/>
    </source>
</evidence>
<dbReference type="InterPro" id="IPR010137">
    <property type="entry name" value="Lipid_A_LpxA"/>
</dbReference>
<dbReference type="AlphaFoldDB" id="A0A9X3IRR0"/>
<keyword evidence="4 10" id="KW-0441">Lipid A biosynthesis</keyword>
<comment type="similarity">
    <text evidence="10">Belongs to the transferase hexapeptide repeat family. LpxA subfamily.</text>
</comment>
<dbReference type="InterPro" id="IPR029098">
    <property type="entry name" value="Acetyltransf_C"/>
</dbReference>
<comment type="catalytic activity">
    <reaction evidence="10">
        <text>a (3R)-hydroxyacyl-[ACP] + UDP-N-acetyl-alpha-D-glucosamine = a UDP-3-O-[(3R)-3-hydroxyacyl]-N-acetyl-alpha-D-glucosamine + holo-[ACP]</text>
        <dbReference type="Rhea" id="RHEA:67812"/>
        <dbReference type="Rhea" id="RHEA-COMP:9685"/>
        <dbReference type="Rhea" id="RHEA-COMP:9945"/>
        <dbReference type="ChEBI" id="CHEBI:57705"/>
        <dbReference type="ChEBI" id="CHEBI:64479"/>
        <dbReference type="ChEBI" id="CHEBI:78827"/>
        <dbReference type="ChEBI" id="CHEBI:173225"/>
        <dbReference type="EC" id="2.3.1.129"/>
    </reaction>
</comment>
<dbReference type="PIRSF" id="PIRSF000456">
    <property type="entry name" value="UDP-GlcNAc_acltr"/>
    <property type="match status" value="1"/>
</dbReference>
<dbReference type="GO" id="GO:0016020">
    <property type="term" value="C:membrane"/>
    <property type="evidence" value="ECO:0007669"/>
    <property type="project" value="GOC"/>
</dbReference>
<keyword evidence="7 10" id="KW-0443">Lipid metabolism</keyword>
<dbReference type="RefSeq" id="WP_283172323.1">
    <property type="nucleotide sequence ID" value="NZ_JAPNOA010000012.1"/>
</dbReference>
<dbReference type="GO" id="GO:0009245">
    <property type="term" value="P:lipid A biosynthetic process"/>
    <property type="evidence" value="ECO:0007669"/>
    <property type="project" value="UniProtKB-UniRule"/>
</dbReference>
<dbReference type="Pfam" id="PF13720">
    <property type="entry name" value="Acetyltransf_11"/>
    <property type="match status" value="1"/>
</dbReference>
<keyword evidence="2 10" id="KW-0963">Cytoplasm</keyword>
<evidence type="ECO:0000256" key="8">
    <source>
        <dbReference type="ARBA" id="ARBA00023315"/>
    </source>
</evidence>
<evidence type="ECO:0000256" key="6">
    <source>
        <dbReference type="ARBA" id="ARBA00022737"/>
    </source>
</evidence>
<organism evidence="12 13">
    <name type="scientific">Parathalassolituus penaei</name>
    <dbReference type="NCBI Taxonomy" id="2997323"/>
    <lineage>
        <taxon>Bacteria</taxon>
        <taxon>Pseudomonadati</taxon>
        <taxon>Pseudomonadota</taxon>
        <taxon>Gammaproteobacteria</taxon>
        <taxon>Oceanospirillales</taxon>
        <taxon>Oceanospirillaceae</taxon>
        <taxon>Parathalassolituus</taxon>
    </lineage>
</organism>
<keyword evidence="6 10" id="KW-0677">Repeat</keyword>
<dbReference type="GO" id="GO:0008780">
    <property type="term" value="F:acyl-[acyl-carrier-protein]-UDP-N-acetylglucosamine O-acyltransferase activity"/>
    <property type="evidence" value="ECO:0007669"/>
    <property type="project" value="UniProtKB-UniRule"/>
</dbReference>
<evidence type="ECO:0000259" key="11">
    <source>
        <dbReference type="Pfam" id="PF13720"/>
    </source>
</evidence>
<dbReference type="PANTHER" id="PTHR43480">
    <property type="entry name" value="ACYL-[ACYL-CARRIER-PROTEIN]--UDP-N-ACETYLGLUCOSAMINE O-ACYLTRANSFERASE"/>
    <property type="match status" value="1"/>
</dbReference>
<dbReference type="Pfam" id="PF00132">
    <property type="entry name" value="Hexapep"/>
    <property type="match status" value="2"/>
</dbReference>
<comment type="pathway">
    <text evidence="10">Glycolipid biosynthesis; lipid IV(A) biosynthesis; lipid IV(A) from (3R)-3-hydroxytetradecanoyl-[acyl-carrier-protein] and UDP-N-acetyl-alpha-D-glucosamine: step 1/6.</text>
</comment>
<gene>
    <name evidence="10 12" type="primary">lpxA</name>
    <name evidence="12" type="ORF">OUO13_02810</name>
</gene>
<sequence length="256" mass="27440">MIHPTAIVDASARLADDVEIGPYSIIGPDVEIGAGTRVGPHVVIKGPTRIGRGNRIFQFATLGEDCQDKKYAGEPTTLVIGDNNVIRESCTFHRGTIQDNGETRVGSNNLFMVNVHVAHDCVVGDNCILANDTNLAGHVHLGDWAILGGATQVHQFCKIGAHSMCGAGTVVLKDIPAYVMALGYPAEPHGINSEGLRRRGFSADDINGLRNAYKVLYRQGMTVQEATERLQEMLADCAPVQLLLDSVASATRGIIR</sequence>
<proteinExistence type="inferred from homology"/>
<comment type="subunit">
    <text evidence="10">Homotrimer.</text>
</comment>
<dbReference type="InterPro" id="IPR001451">
    <property type="entry name" value="Hexapep"/>
</dbReference>
<feature type="domain" description="UDP N-acetylglucosamine O-acyltransferase C-terminal" evidence="11">
    <location>
        <begin position="174"/>
        <end position="255"/>
    </location>
</feature>
<evidence type="ECO:0000256" key="9">
    <source>
        <dbReference type="ARBA" id="ARBA00056633"/>
    </source>
</evidence>
<dbReference type="Gene3D" id="1.20.1180.10">
    <property type="entry name" value="Udp N-acetylglucosamine O-acyltransferase, C-terminal domain"/>
    <property type="match status" value="1"/>
</dbReference>
<evidence type="ECO:0000256" key="4">
    <source>
        <dbReference type="ARBA" id="ARBA00022556"/>
    </source>
</evidence>
<comment type="subcellular location">
    <subcellularLocation>
        <location evidence="1 10">Cytoplasm</location>
    </subcellularLocation>
</comment>
<dbReference type="InterPro" id="IPR011004">
    <property type="entry name" value="Trimer_LpxA-like_sf"/>
</dbReference>
<reference evidence="12" key="1">
    <citation type="submission" date="2022-11" db="EMBL/GenBank/DDBJ databases">
        <title>Parathalassolutuus dongxingensis gen. nov., sp. nov., a novel member of family Oceanospirillaceae isolated from a coastal shrimp pond in Guangxi, China.</title>
        <authorList>
            <person name="Chen H."/>
        </authorList>
    </citation>
    <scope>NUCLEOTIDE SEQUENCE</scope>
    <source>
        <strain evidence="12">G-43</strain>
    </source>
</reference>
<evidence type="ECO:0000256" key="2">
    <source>
        <dbReference type="ARBA" id="ARBA00022490"/>
    </source>
</evidence>
<dbReference type="HAMAP" id="MF_00387">
    <property type="entry name" value="LpxA"/>
    <property type="match status" value="1"/>
</dbReference>
<accession>A0A9X3IRR0</accession>
<dbReference type="InterPro" id="IPR037157">
    <property type="entry name" value="Acetyltransf_C_sf"/>
</dbReference>
<dbReference type="Gene3D" id="2.160.10.10">
    <property type="entry name" value="Hexapeptide repeat proteins"/>
    <property type="match status" value="1"/>
</dbReference>